<evidence type="ECO:0008006" key="5">
    <source>
        <dbReference type="Google" id="ProtNLM"/>
    </source>
</evidence>
<evidence type="ECO:0000256" key="2">
    <source>
        <dbReference type="SAM" id="SignalP"/>
    </source>
</evidence>
<accession>A0ABW1U412</accession>
<dbReference type="EMBL" id="JBHSRS010000084">
    <property type="protein sequence ID" value="MFC6284589.1"/>
    <property type="molecule type" value="Genomic_DNA"/>
</dbReference>
<evidence type="ECO:0000256" key="1">
    <source>
        <dbReference type="SAM" id="MobiDB-lite"/>
    </source>
</evidence>
<gene>
    <name evidence="3" type="ORF">ACFQND_25470</name>
</gene>
<comment type="caution">
    <text evidence="3">The sequence shown here is derived from an EMBL/GenBank/DDBJ whole genome shotgun (WGS) entry which is preliminary data.</text>
</comment>
<feature type="compositionally biased region" description="Basic and acidic residues" evidence="1">
    <location>
        <begin position="62"/>
        <end position="89"/>
    </location>
</feature>
<feature type="compositionally biased region" description="Low complexity" evidence="1">
    <location>
        <begin position="25"/>
        <end position="35"/>
    </location>
</feature>
<feature type="signal peptide" evidence="2">
    <location>
        <begin position="1"/>
        <end position="20"/>
    </location>
</feature>
<feature type="chain" id="PRO_5046950702" description="DUF4148 domain-containing protein" evidence="2">
    <location>
        <begin position="21"/>
        <end position="118"/>
    </location>
</feature>
<keyword evidence="4" id="KW-1185">Reference proteome</keyword>
<sequence length="118" mass="12626">MKIHTLIAAIALTAGGAAFAQAPAAPVAAKDPLATPRIDQRQANQEKRIDQGIASGALTNKEATRLDKRETKIESDKLAAKSDGKVTKAERRKLNHEQNRASAAIKHQKHDAQTTAAK</sequence>
<feature type="compositionally biased region" description="Basic and acidic residues" evidence="1">
    <location>
        <begin position="38"/>
        <end position="50"/>
    </location>
</feature>
<protein>
    <recommendedName>
        <fullName evidence="5">DUF4148 domain-containing protein</fullName>
    </recommendedName>
</protein>
<dbReference type="RefSeq" id="WP_371435089.1">
    <property type="nucleotide sequence ID" value="NZ_JBHSRS010000084.1"/>
</dbReference>
<proteinExistence type="predicted"/>
<keyword evidence="2" id="KW-0732">Signal</keyword>
<name>A0ABW1U412_9BURK</name>
<dbReference type="Proteomes" id="UP001596270">
    <property type="component" value="Unassembled WGS sequence"/>
</dbReference>
<reference evidence="4" key="1">
    <citation type="journal article" date="2019" name="Int. J. Syst. Evol. Microbiol.">
        <title>The Global Catalogue of Microorganisms (GCM) 10K type strain sequencing project: providing services to taxonomists for standard genome sequencing and annotation.</title>
        <authorList>
            <consortium name="The Broad Institute Genomics Platform"/>
            <consortium name="The Broad Institute Genome Sequencing Center for Infectious Disease"/>
            <person name="Wu L."/>
            <person name="Ma J."/>
        </authorList>
    </citation>
    <scope>NUCLEOTIDE SEQUENCE [LARGE SCALE GENOMIC DNA]</scope>
    <source>
        <strain evidence="4">CCUG 39402</strain>
    </source>
</reference>
<organism evidence="3 4">
    <name type="scientific">Polaromonas aquatica</name>
    <dbReference type="NCBI Taxonomy" id="332657"/>
    <lineage>
        <taxon>Bacteria</taxon>
        <taxon>Pseudomonadati</taxon>
        <taxon>Pseudomonadota</taxon>
        <taxon>Betaproteobacteria</taxon>
        <taxon>Burkholderiales</taxon>
        <taxon>Comamonadaceae</taxon>
        <taxon>Polaromonas</taxon>
    </lineage>
</organism>
<evidence type="ECO:0000313" key="3">
    <source>
        <dbReference type="EMBL" id="MFC6284589.1"/>
    </source>
</evidence>
<feature type="region of interest" description="Disordered" evidence="1">
    <location>
        <begin position="25"/>
        <end position="118"/>
    </location>
</feature>
<evidence type="ECO:0000313" key="4">
    <source>
        <dbReference type="Proteomes" id="UP001596270"/>
    </source>
</evidence>